<accession>A0ABV2VZB5</accession>
<protein>
    <submittedName>
        <fullName evidence="1">Uncharacterized protein</fullName>
    </submittedName>
</protein>
<comment type="caution">
    <text evidence="1">The sequence shown here is derived from an EMBL/GenBank/DDBJ whole genome shotgun (WGS) entry which is preliminary data.</text>
</comment>
<proteinExistence type="predicted"/>
<evidence type="ECO:0000313" key="1">
    <source>
        <dbReference type="EMBL" id="MEU0706236.1"/>
    </source>
</evidence>
<sequence length="55" mass="6029">MRACTYCPEPDPDVCVRSVKTSSGPDRPVYAHRACAEERGEHPLYELLPAPGATQ</sequence>
<organism evidence="1 2">
    <name type="scientific">Streptomyces lavendulocolor</name>
    <dbReference type="NCBI Taxonomy" id="67316"/>
    <lineage>
        <taxon>Bacteria</taxon>
        <taxon>Bacillati</taxon>
        <taxon>Actinomycetota</taxon>
        <taxon>Actinomycetes</taxon>
        <taxon>Kitasatosporales</taxon>
        <taxon>Streptomycetaceae</taxon>
        <taxon>Streptomyces</taxon>
    </lineage>
</organism>
<dbReference type="EMBL" id="JBEXZR010000002">
    <property type="protein sequence ID" value="MEU0706236.1"/>
    <property type="molecule type" value="Genomic_DNA"/>
</dbReference>
<evidence type="ECO:0000313" key="2">
    <source>
        <dbReference type="Proteomes" id="UP001550378"/>
    </source>
</evidence>
<dbReference type="RefSeq" id="WP_359656484.1">
    <property type="nucleotide sequence ID" value="NZ_JBEXZP010000135.1"/>
</dbReference>
<gene>
    <name evidence="1" type="ORF">ABZ508_02505</name>
</gene>
<dbReference type="Proteomes" id="UP001550378">
    <property type="component" value="Unassembled WGS sequence"/>
</dbReference>
<name>A0ABV2VZB5_9ACTN</name>
<keyword evidence="2" id="KW-1185">Reference proteome</keyword>
<reference evidence="1 2" key="1">
    <citation type="submission" date="2024-06" db="EMBL/GenBank/DDBJ databases">
        <title>The Natural Products Discovery Center: Release of the First 8490 Sequenced Strains for Exploring Actinobacteria Biosynthetic Diversity.</title>
        <authorList>
            <person name="Kalkreuter E."/>
            <person name="Kautsar S.A."/>
            <person name="Yang D."/>
            <person name="Bader C.D."/>
            <person name="Teijaro C.N."/>
            <person name="Fluegel L."/>
            <person name="Davis C.M."/>
            <person name="Simpson J.R."/>
            <person name="Lauterbach L."/>
            <person name="Steele A.D."/>
            <person name="Gui C."/>
            <person name="Meng S."/>
            <person name="Li G."/>
            <person name="Viehrig K."/>
            <person name="Ye F."/>
            <person name="Su P."/>
            <person name="Kiefer A.F."/>
            <person name="Nichols A."/>
            <person name="Cepeda A.J."/>
            <person name="Yan W."/>
            <person name="Fan B."/>
            <person name="Jiang Y."/>
            <person name="Adhikari A."/>
            <person name="Zheng C.-J."/>
            <person name="Schuster L."/>
            <person name="Cowan T.M."/>
            <person name="Smanski M.J."/>
            <person name="Chevrette M.G."/>
            <person name="De Carvalho L.P.S."/>
            <person name="Shen B."/>
        </authorList>
    </citation>
    <scope>NUCLEOTIDE SEQUENCE [LARGE SCALE GENOMIC DNA]</scope>
    <source>
        <strain evidence="1 2">NPDC006337</strain>
    </source>
</reference>